<evidence type="ECO:0000313" key="2">
    <source>
        <dbReference type="EMBL" id="ASC69685.1"/>
    </source>
</evidence>
<name>A0A1Z3HHC5_9CYAN</name>
<dbReference type="EMBL" id="CP021983">
    <property type="protein sequence ID" value="ASC69685.1"/>
    <property type="molecule type" value="Genomic_DNA"/>
</dbReference>
<protein>
    <recommendedName>
        <fullName evidence="1">Phospholipid/glycerol acyltransferase domain-containing protein</fullName>
    </recommendedName>
</protein>
<accession>A0A1Z3HHC5</accession>
<proteinExistence type="predicted"/>
<reference evidence="2 3" key="1">
    <citation type="journal article" date="2016" name="Biochim. Biophys. Acta">
        <title>Characterization of red-shifted phycobilisomes isolated from the chlorophyll f-containing cyanobacterium Halomicronema hongdechloris.</title>
        <authorList>
            <person name="Li Y."/>
            <person name="Lin Y."/>
            <person name="Garvey C.J."/>
            <person name="Birch D."/>
            <person name="Corkery R.W."/>
            <person name="Loughlin P.C."/>
            <person name="Scheer H."/>
            <person name="Willows R.D."/>
            <person name="Chen M."/>
        </authorList>
    </citation>
    <scope>NUCLEOTIDE SEQUENCE [LARGE SCALE GENOMIC DNA]</scope>
    <source>
        <strain evidence="2 3">C2206</strain>
    </source>
</reference>
<dbReference type="RefSeq" id="WP_088429044.1">
    <property type="nucleotide sequence ID" value="NZ_CP021983.2"/>
</dbReference>
<dbReference type="GO" id="GO:0016746">
    <property type="term" value="F:acyltransferase activity"/>
    <property type="evidence" value="ECO:0007669"/>
    <property type="project" value="InterPro"/>
</dbReference>
<organism evidence="2 3">
    <name type="scientific">Halomicronema hongdechloris C2206</name>
    <dbReference type="NCBI Taxonomy" id="1641165"/>
    <lineage>
        <taxon>Bacteria</taxon>
        <taxon>Bacillati</taxon>
        <taxon>Cyanobacteriota</taxon>
        <taxon>Cyanophyceae</taxon>
        <taxon>Nodosilineales</taxon>
        <taxon>Nodosilineaceae</taxon>
        <taxon>Halomicronema</taxon>
    </lineage>
</organism>
<dbReference type="KEGG" id="hhg:XM38_006140"/>
<sequence>MLTEFSGAARPPLDFIPPDPNPLLLPVLKGLLPGWMCWRLGLTQVEVVNIERLVKLYREFQQGQTRLLIAFRHPSPDDAFCLAKLLWYLVPQASRRLAIPLQSPIHAHFIYDRGIPIWAGRGVGWLYSKLGGTPIQRGKVDRVGLRWARQLFSQGRWPLAAAPEGGNNGHSELVSPLEPGIAQMSFWCVDDLRQAERAEQVVILPLGIQYCYETPPWQAMAKLLSHLEAEVGMGPTSSPTSMEDLDPPVWLYPRLYGLGLTLLQLMEDYYQRYYGAEIAQAETSTLGDASLPDRLHRLLDAALRIAEDYFQLAPRGSLVDRCRRIEQAGWDRIYQEALRNPTKLSAVERGLADRLAEEAHLRMWHMRLVENFVAVTGHYVKENPSAERFAETLLLLRDTIVRIQGENPFPRPRLGHQIAQLAVGSPILVTERWPAYQQNRRQAVIELTQDLQTALEALIQS</sequence>
<dbReference type="Proteomes" id="UP000191901">
    <property type="component" value="Chromosome"/>
</dbReference>
<dbReference type="AlphaFoldDB" id="A0A1Z3HHC5"/>
<dbReference type="InterPro" id="IPR002123">
    <property type="entry name" value="Plipid/glycerol_acylTrfase"/>
</dbReference>
<dbReference type="Pfam" id="PF01553">
    <property type="entry name" value="Acyltransferase"/>
    <property type="match status" value="1"/>
</dbReference>
<feature type="domain" description="Phospholipid/glycerol acyltransferase" evidence="1">
    <location>
        <begin position="67"/>
        <end position="211"/>
    </location>
</feature>
<dbReference type="OrthoDB" id="524611at2"/>
<keyword evidence="3" id="KW-1185">Reference proteome</keyword>
<dbReference type="SUPFAM" id="SSF69593">
    <property type="entry name" value="Glycerol-3-phosphate (1)-acyltransferase"/>
    <property type="match status" value="1"/>
</dbReference>
<evidence type="ECO:0000259" key="1">
    <source>
        <dbReference type="SMART" id="SM00563"/>
    </source>
</evidence>
<gene>
    <name evidence="2" type="ORF">XM38_006140</name>
</gene>
<dbReference type="SMART" id="SM00563">
    <property type="entry name" value="PlsC"/>
    <property type="match status" value="1"/>
</dbReference>
<evidence type="ECO:0000313" key="3">
    <source>
        <dbReference type="Proteomes" id="UP000191901"/>
    </source>
</evidence>